<dbReference type="Proteomes" id="UP000274391">
    <property type="component" value="Unassembled WGS sequence"/>
</dbReference>
<dbReference type="RefSeq" id="WP_124968845.1">
    <property type="nucleotide sequence ID" value="NZ_RQVS01000001.1"/>
</dbReference>
<accession>A0A3P3W151</accession>
<evidence type="ECO:0000259" key="1">
    <source>
        <dbReference type="Pfam" id="PF00144"/>
    </source>
</evidence>
<evidence type="ECO:0000313" key="2">
    <source>
        <dbReference type="EMBL" id="RRJ88700.1"/>
    </source>
</evidence>
<dbReference type="InterPro" id="IPR012338">
    <property type="entry name" value="Beta-lactam/transpept-like"/>
</dbReference>
<sequence>MAKPHDFQSWLEGPFRARLDKASRRRAPQLPAPQVLVVTPAGRFAYGETELPFHCASVGKLFTAVLIGRQIERGDYRLDTPIGDILPRHELSALPAAPGVDFASEVTIEHLLSHRSGLQDPIEPLRAARVEDLLVQVQREPNRYWSRADLLALTHSMPAIGRPGERFGYSDAAYALLLRVAEVAAGVDSEELLRTEVFARAGMTQTHRPHNAGPEVDLAAVRMAPVFLGDTDMSRARAASAVSSDGGAVTTVDDLHQFNRALASGDLISPELRERLMRPQSKLRAGIHYGAGFVTLKLGEFMPLVLRGLSEPVGGLGLSAVHTVHYREQDVFVALNFHATHEMGASFEAQIALARALKQFGGRA</sequence>
<feature type="domain" description="Beta-lactamase-related" evidence="1">
    <location>
        <begin position="52"/>
        <end position="342"/>
    </location>
</feature>
<dbReference type="GO" id="GO:0016787">
    <property type="term" value="F:hydrolase activity"/>
    <property type="evidence" value="ECO:0007669"/>
    <property type="project" value="UniProtKB-KW"/>
</dbReference>
<organism evidence="2 3">
    <name type="scientific">Gulosibacter macacae</name>
    <dbReference type="NCBI Taxonomy" id="2488791"/>
    <lineage>
        <taxon>Bacteria</taxon>
        <taxon>Bacillati</taxon>
        <taxon>Actinomycetota</taxon>
        <taxon>Actinomycetes</taxon>
        <taxon>Micrococcales</taxon>
        <taxon>Microbacteriaceae</taxon>
        <taxon>Gulosibacter</taxon>
    </lineage>
</organism>
<keyword evidence="3" id="KW-1185">Reference proteome</keyword>
<reference evidence="2 3" key="1">
    <citation type="submission" date="2018-11" db="EMBL/GenBank/DDBJ databases">
        <title>YIM 102482-1 draft genome.</title>
        <authorList>
            <person name="Li G."/>
            <person name="Jiang Y."/>
        </authorList>
    </citation>
    <scope>NUCLEOTIDE SEQUENCE [LARGE SCALE GENOMIC DNA]</scope>
    <source>
        <strain evidence="2 3">YIM 102482-1</strain>
    </source>
</reference>
<dbReference type="AlphaFoldDB" id="A0A3P3W151"/>
<dbReference type="InterPro" id="IPR001466">
    <property type="entry name" value="Beta-lactam-related"/>
</dbReference>
<dbReference type="InterPro" id="IPR050491">
    <property type="entry name" value="AmpC-like"/>
</dbReference>
<dbReference type="Gene3D" id="3.40.710.10">
    <property type="entry name" value="DD-peptidase/beta-lactamase superfamily"/>
    <property type="match status" value="1"/>
</dbReference>
<protein>
    <submittedName>
        <fullName evidence="2">Class C beta-lactamase-related serine hydrolase</fullName>
    </submittedName>
</protein>
<evidence type="ECO:0000313" key="3">
    <source>
        <dbReference type="Proteomes" id="UP000274391"/>
    </source>
</evidence>
<dbReference type="PANTHER" id="PTHR46825">
    <property type="entry name" value="D-ALANYL-D-ALANINE-CARBOXYPEPTIDASE/ENDOPEPTIDASE AMPH"/>
    <property type="match status" value="1"/>
</dbReference>
<comment type="caution">
    <text evidence="2">The sequence shown here is derived from an EMBL/GenBank/DDBJ whole genome shotgun (WGS) entry which is preliminary data.</text>
</comment>
<dbReference type="EMBL" id="RQVS01000001">
    <property type="protein sequence ID" value="RRJ88700.1"/>
    <property type="molecule type" value="Genomic_DNA"/>
</dbReference>
<keyword evidence="2" id="KW-0378">Hydrolase</keyword>
<dbReference type="Pfam" id="PF00144">
    <property type="entry name" value="Beta-lactamase"/>
    <property type="match status" value="1"/>
</dbReference>
<proteinExistence type="predicted"/>
<name>A0A3P3W151_9MICO</name>
<dbReference type="SUPFAM" id="SSF56601">
    <property type="entry name" value="beta-lactamase/transpeptidase-like"/>
    <property type="match status" value="1"/>
</dbReference>
<dbReference type="PANTHER" id="PTHR46825:SF9">
    <property type="entry name" value="BETA-LACTAMASE-RELATED DOMAIN-CONTAINING PROTEIN"/>
    <property type="match status" value="1"/>
</dbReference>
<gene>
    <name evidence="2" type="ORF">EG850_00705</name>
</gene>
<dbReference type="OrthoDB" id="9773047at2"/>